<dbReference type="KEGG" id="ege:EM595_2185"/>
<dbReference type="PATRIC" id="fig|1619313.3.peg.2267"/>
<accession>A0A0U5L6W9</accession>
<dbReference type="AlphaFoldDB" id="A0A0U5L6W9"/>
<dbReference type="EMBL" id="LN907827">
    <property type="protein sequence ID" value="CUU24419.1"/>
    <property type="molecule type" value="Genomic_DNA"/>
</dbReference>
<evidence type="ECO:0000313" key="2">
    <source>
        <dbReference type="Proteomes" id="UP000059419"/>
    </source>
</evidence>
<keyword evidence="2" id="KW-1185">Reference proteome</keyword>
<name>A0A0U5L6W9_9GAMM</name>
<reference evidence="2" key="1">
    <citation type="submission" date="2015-11" db="EMBL/GenBank/DDBJ databases">
        <authorList>
            <person name="Blom J."/>
        </authorList>
    </citation>
    <scope>NUCLEOTIDE SEQUENCE [LARGE SCALE GENOMIC DNA]</scope>
</reference>
<organism evidence="1 2">
    <name type="scientific">Duffyella gerundensis</name>
    <dbReference type="NCBI Taxonomy" id="1619313"/>
    <lineage>
        <taxon>Bacteria</taxon>
        <taxon>Pseudomonadati</taxon>
        <taxon>Pseudomonadota</taxon>
        <taxon>Gammaproteobacteria</taxon>
        <taxon>Enterobacterales</taxon>
        <taxon>Erwiniaceae</taxon>
        <taxon>Duffyella</taxon>
    </lineage>
</organism>
<proteinExistence type="predicted"/>
<protein>
    <submittedName>
        <fullName evidence="1">Uncharacterized protein</fullName>
    </submittedName>
</protein>
<sequence>MFRPLLCGLFFVHFKAIAMTATRELVVPVEKSEQVPARRITAANRFLKAGSDQSPAPGSVTCEISY</sequence>
<gene>
    <name evidence="1" type="ORF">EM595_2185</name>
</gene>
<evidence type="ECO:0000313" key="1">
    <source>
        <dbReference type="EMBL" id="CUU24419.1"/>
    </source>
</evidence>
<dbReference type="Proteomes" id="UP000059419">
    <property type="component" value="Chromosome 1"/>
</dbReference>